<dbReference type="InterPro" id="IPR016499">
    <property type="entry name" value="NucleicA-bd_Rv2694c_prd"/>
</dbReference>
<dbReference type="RefSeq" id="WP_171201273.1">
    <property type="nucleotide sequence ID" value="NZ_JABEND010000015.1"/>
</dbReference>
<dbReference type="CDD" id="cd04488">
    <property type="entry name" value="RecG_wedge_OBF"/>
    <property type="match status" value="1"/>
</dbReference>
<organism evidence="1 2">
    <name type="scientific">Nakamurella aerolata</name>
    <dbReference type="NCBI Taxonomy" id="1656892"/>
    <lineage>
        <taxon>Bacteria</taxon>
        <taxon>Bacillati</taxon>
        <taxon>Actinomycetota</taxon>
        <taxon>Actinomycetes</taxon>
        <taxon>Nakamurellales</taxon>
        <taxon>Nakamurellaceae</taxon>
        <taxon>Nakamurella</taxon>
    </lineage>
</organism>
<accession>A0A849AAL5</accession>
<dbReference type="AlphaFoldDB" id="A0A849AAL5"/>
<dbReference type="PIRSF" id="PIRSF006910">
    <property type="entry name" value="NA_bind_Rv2694c_prd"/>
    <property type="match status" value="1"/>
</dbReference>
<keyword evidence="2" id="KW-1185">Reference proteome</keyword>
<proteinExistence type="predicted"/>
<evidence type="ECO:0000313" key="1">
    <source>
        <dbReference type="EMBL" id="NNG37575.1"/>
    </source>
</evidence>
<dbReference type="InterPro" id="IPR012340">
    <property type="entry name" value="NA-bd_OB-fold"/>
</dbReference>
<reference evidence="1 2" key="1">
    <citation type="submission" date="2020-05" db="EMBL/GenBank/DDBJ databases">
        <title>Nakamurella sp. DB0629 isolated from air conditioner.</title>
        <authorList>
            <person name="Kim D.H."/>
            <person name="Kim D.-U."/>
        </authorList>
    </citation>
    <scope>NUCLEOTIDE SEQUENCE [LARGE SCALE GENOMIC DNA]</scope>
    <source>
        <strain evidence="1 2">DB0629</strain>
    </source>
</reference>
<protein>
    <submittedName>
        <fullName evidence="1">OB-fold nucleic acid binding domain-containing protein</fullName>
    </submittedName>
</protein>
<dbReference type="EMBL" id="JABEND010000015">
    <property type="protein sequence ID" value="NNG37575.1"/>
    <property type="molecule type" value="Genomic_DNA"/>
</dbReference>
<comment type="caution">
    <text evidence="1">The sequence shown here is derived from an EMBL/GenBank/DDBJ whole genome shotgun (WGS) entry which is preliminary data.</text>
</comment>
<dbReference type="Proteomes" id="UP000562984">
    <property type="component" value="Unassembled WGS sequence"/>
</dbReference>
<gene>
    <name evidence="1" type="ORF">HKD39_18095</name>
</gene>
<dbReference type="Gene3D" id="2.40.50.140">
    <property type="entry name" value="Nucleic acid-binding proteins"/>
    <property type="match status" value="1"/>
</dbReference>
<evidence type="ECO:0000313" key="2">
    <source>
        <dbReference type="Proteomes" id="UP000562984"/>
    </source>
</evidence>
<sequence length="121" mass="13208">MTKVGAWLRKLTTDADEVEAEDLSSEVAANAEACPAGACRRGEKVALLGRLRCVDLRPAEDLAELIAELYDGTDAVQLIWLGRRSIRGIEPGRTIKVRGRIAVRGGNKVMYNPEYELLPAS</sequence>
<name>A0A849AAL5_9ACTN</name>